<evidence type="ECO:0000313" key="2">
    <source>
        <dbReference type="Proteomes" id="UP001652431"/>
    </source>
</evidence>
<comment type="caution">
    <text evidence="1">The sequence shown here is derived from an EMBL/GenBank/DDBJ whole genome shotgun (WGS) entry which is preliminary data.</text>
</comment>
<dbReference type="EMBL" id="JAOQJU010000001">
    <property type="protein sequence ID" value="MCU6685315.1"/>
    <property type="molecule type" value="Genomic_DNA"/>
</dbReference>
<protein>
    <submittedName>
        <fullName evidence="1">Uncharacterized protein</fullName>
    </submittedName>
</protein>
<dbReference type="RefSeq" id="WP_158367600.1">
    <property type="nucleotide sequence ID" value="NZ_JAOQJU010000001.1"/>
</dbReference>
<sequence>MAGRKEGTILSKKQIVRKGFQQLSDFEKFRMEWICICVKLNKDSINAEDLEKKERRAECLGIKG</sequence>
<keyword evidence="2" id="KW-1185">Reference proteome</keyword>
<evidence type="ECO:0000313" key="1">
    <source>
        <dbReference type="EMBL" id="MCU6685315.1"/>
    </source>
</evidence>
<reference evidence="1 2" key="1">
    <citation type="journal article" date="2021" name="ISME Commun">
        <title>Automated analysis of genomic sequences facilitates high-throughput and comprehensive description of bacteria.</title>
        <authorList>
            <person name="Hitch T.C.A."/>
        </authorList>
    </citation>
    <scope>NUCLEOTIDE SEQUENCE [LARGE SCALE GENOMIC DNA]</scope>
    <source>
        <strain evidence="1 2">Sanger_03</strain>
    </source>
</reference>
<accession>A0ABT2RIS9</accession>
<organism evidence="1 2">
    <name type="scientific">Dorea acetigenes</name>
    <dbReference type="NCBI Taxonomy" id="2981787"/>
    <lineage>
        <taxon>Bacteria</taxon>
        <taxon>Bacillati</taxon>
        <taxon>Bacillota</taxon>
        <taxon>Clostridia</taxon>
        <taxon>Lachnospirales</taxon>
        <taxon>Lachnospiraceae</taxon>
        <taxon>Dorea</taxon>
    </lineage>
</organism>
<gene>
    <name evidence="1" type="ORF">OCV99_01895</name>
</gene>
<dbReference type="Proteomes" id="UP001652431">
    <property type="component" value="Unassembled WGS sequence"/>
</dbReference>
<proteinExistence type="predicted"/>
<name>A0ABT2RIS9_9FIRM</name>